<keyword evidence="10" id="KW-1185">Reference proteome</keyword>
<evidence type="ECO:0000256" key="2">
    <source>
        <dbReference type="ARBA" id="ARBA00022475"/>
    </source>
</evidence>
<keyword evidence="5" id="KW-1133">Transmembrane helix</keyword>
<dbReference type="InterPro" id="IPR005548">
    <property type="entry name" value="Cell_div_FtsQ/DivIB_C"/>
</dbReference>
<proteinExistence type="predicted"/>
<evidence type="ECO:0000313" key="10">
    <source>
        <dbReference type="Proteomes" id="UP000070409"/>
    </source>
</evidence>
<evidence type="ECO:0000313" key="9">
    <source>
        <dbReference type="EMBL" id="KXO89514.1"/>
    </source>
</evidence>
<reference evidence="9 10" key="1">
    <citation type="submission" date="2016-02" db="EMBL/GenBank/DDBJ databases">
        <authorList>
            <person name="Teng J.L."/>
            <person name="Tang Y."/>
            <person name="Huang Y."/>
            <person name="Guo F."/>
            <person name="Wei W."/>
            <person name="Chen J.H."/>
            <person name="Wong S.Y."/>
            <person name="Lau S.K."/>
            <person name="Woo P.C."/>
        </authorList>
    </citation>
    <scope>NUCLEOTIDE SEQUENCE [LARGE SCALE GENOMIC DNA]</scope>
    <source>
        <strain evidence="9 10">JCM 13375</strain>
    </source>
</reference>
<evidence type="ECO:0000256" key="1">
    <source>
        <dbReference type="ARBA" id="ARBA00004370"/>
    </source>
</evidence>
<dbReference type="PANTHER" id="PTHR37820">
    <property type="entry name" value="CELL DIVISION PROTEIN DIVIB"/>
    <property type="match status" value="1"/>
</dbReference>
<dbReference type="InterPro" id="IPR034746">
    <property type="entry name" value="POTRA"/>
</dbReference>
<evidence type="ECO:0000256" key="3">
    <source>
        <dbReference type="ARBA" id="ARBA00022618"/>
    </source>
</evidence>
<dbReference type="Pfam" id="PF03799">
    <property type="entry name" value="FtsQ_DivIB_C"/>
    <property type="match status" value="1"/>
</dbReference>
<dbReference type="Proteomes" id="UP000070409">
    <property type="component" value="Unassembled WGS sequence"/>
</dbReference>
<dbReference type="PROSITE" id="PS51779">
    <property type="entry name" value="POTRA"/>
    <property type="match status" value="1"/>
</dbReference>
<accession>A0A137YU56</accession>
<comment type="caution">
    <text evidence="9">The sequence shown here is derived from an EMBL/GenBank/DDBJ whole genome shotgun (WGS) entry which is preliminary data.</text>
</comment>
<dbReference type="InterPro" id="IPR013685">
    <property type="entry name" value="POTRA_FtsQ_type"/>
</dbReference>
<dbReference type="RefSeq" id="WP_082789477.1">
    <property type="nucleotide sequence ID" value="NZ_LSRE01000049.1"/>
</dbReference>
<keyword evidence="6" id="KW-0472">Membrane</keyword>
<protein>
    <recommendedName>
        <fullName evidence="8">POTRA domain-containing protein</fullName>
    </recommendedName>
</protein>
<evidence type="ECO:0000256" key="6">
    <source>
        <dbReference type="ARBA" id="ARBA00023136"/>
    </source>
</evidence>
<keyword evidence="2" id="KW-1003">Cell membrane</keyword>
<dbReference type="InterPro" id="IPR050487">
    <property type="entry name" value="FtsQ_DivIB"/>
</dbReference>
<dbReference type="PANTHER" id="PTHR37820:SF1">
    <property type="entry name" value="CELL DIVISION PROTEIN FTSQ"/>
    <property type="match status" value="1"/>
</dbReference>
<sequence>MSDVATRRRVPGLRRLLLILLALVVAGGLVAAAYFSPILSARDVSVTGATNAPAEEVAKVVEPLKGRPLLQITSAQRDEYAAKVIGVSPWIDRATVTVSYPSTLVVEVTEREVVAYAQRPAGTVLVDAKGVPFIKVGEPPILTPKLTVDDPRPDDPSTKAAIAVLKALPPDLHGQVVEIGANSPANVRFVLRDKRIVYWGDDERADAKTAALRMVLTRPGREFTVIDPDMPTTR</sequence>
<dbReference type="EMBL" id="LSRE01000049">
    <property type="protein sequence ID" value="KXO89514.1"/>
    <property type="molecule type" value="Genomic_DNA"/>
</dbReference>
<evidence type="ECO:0000259" key="8">
    <source>
        <dbReference type="PROSITE" id="PS51779"/>
    </source>
</evidence>
<name>A0A137YU56_9ACTN</name>
<evidence type="ECO:0000256" key="5">
    <source>
        <dbReference type="ARBA" id="ARBA00022989"/>
    </source>
</evidence>
<dbReference type="Gene3D" id="3.10.20.310">
    <property type="entry name" value="membrane protein fhac"/>
    <property type="match status" value="1"/>
</dbReference>
<keyword evidence="3" id="KW-0132">Cell division</keyword>
<dbReference type="Pfam" id="PF08478">
    <property type="entry name" value="POTRA_1"/>
    <property type="match status" value="1"/>
</dbReference>
<evidence type="ECO:0000256" key="7">
    <source>
        <dbReference type="ARBA" id="ARBA00023306"/>
    </source>
</evidence>
<feature type="domain" description="POTRA" evidence="8">
    <location>
        <begin position="39"/>
        <end position="111"/>
    </location>
</feature>
<gene>
    <name evidence="9" type="ORF">AXK61_08705</name>
</gene>
<keyword evidence="7" id="KW-0131">Cell cycle</keyword>
<keyword evidence="4" id="KW-0812">Transmembrane</keyword>
<organism evidence="9 10">
    <name type="scientific">Tsukamurella pseudospumae</name>
    <dbReference type="NCBI Taxonomy" id="239498"/>
    <lineage>
        <taxon>Bacteria</taxon>
        <taxon>Bacillati</taxon>
        <taxon>Actinomycetota</taxon>
        <taxon>Actinomycetes</taxon>
        <taxon>Mycobacteriales</taxon>
        <taxon>Tsukamurellaceae</taxon>
        <taxon>Tsukamurella</taxon>
    </lineage>
</organism>
<evidence type="ECO:0000256" key="4">
    <source>
        <dbReference type="ARBA" id="ARBA00022692"/>
    </source>
</evidence>
<comment type="subcellular location">
    <subcellularLocation>
        <location evidence="1">Membrane</location>
    </subcellularLocation>
</comment>